<sequence length="180" mass="20496">MLEKDILKILVTPEEIQQAVDRLGEQLTKDYEGKEVVVVGILRGAAIFMADIIRSMDTYLEIDFMDVSSYGEAFESSGEVRIIKDLASSIEGRHVLIVEDIIDSGRTLKYLVDLFHYRKAASVRICTLLDKKARRVVKGIEPDYIGIDIPDEFVVGYGLDYKQKYRNLPYIGVLKPEVYQ</sequence>
<evidence type="ECO:0000256" key="6">
    <source>
        <dbReference type="ARBA" id="ARBA00008391"/>
    </source>
</evidence>
<keyword evidence="8 16" id="KW-0328">Glycosyltransferase</keyword>
<evidence type="ECO:0000256" key="8">
    <source>
        <dbReference type="ARBA" id="ARBA00022676"/>
    </source>
</evidence>
<feature type="domain" description="Phosphoribosyltransferase" evidence="17">
    <location>
        <begin position="15"/>
        <end position="161"/>
    </location>
</feature>
<dbReference type="Pfam" id="PF00156">
    <property type="entry name" value="Pribosyltran"/>
    <property type="match status" value="1"/>
</dbReference>
<comment type="caution">
    <text evidence="18">The sequence shown here is derived from an EMBL/GenBank/DDBJ whole genome shotgun (WGS) entry which is preliminary data.</text>
</comment>
<dbReference type="UniPathway" id="UPA00591">
    <property type="reaction ID" value="UER00648"/>
</dbReference>
<evidence type="ECO:0000313" key="19">
    <source>
        <dbReference type="Proteomes" id="UP000234384"/>
    </source>
</evidence>
<dbReference type="GO" id="GO:0006178">
    <property type="term" value="P:guanine salvage"/>
    <property type="evidence" value="ECO:0007669"/>
    <property type="project" value="TreeGrafter"/>
</dbReference>
<keyword evidence="9 16" id="KW-0808">Transferase</keyword>
<dbReference type="GO" id="GO:0004422">
    <property type="term" value="F:hypoxanthine phosphoribosyltransferase activity"/>
    <property type="evidence" value="ECO:0007669"/>
    <property type="project" value="InterPro"/>
</dbReference>
<dbReference type="InterPro" id="IPR000836">
    <property type="entry name" value="PRTase_dom"/>
</dbReference>
<keyword evidence="10 16" id="KW-0479">Metal-binding</keyword>
<evidence type="ECO:0000256" key="13">
    <source>
        <dbReference type="ARBA" id="ARBA00022842"/>
    </source>
</evidence>
<dbReference type="AlphaFoldDB" id="A0A2I1K4W3"/>
<dbReference type="FunFam" id="3.40.50.2020:FF:000006">
    <property type="entry name" value="Hypoxanthine phosphoribosyltransferase"/>
    <property type="match status" value="1"/>
</dbReference>
<dbReference type="Proteomes" id="UP000234384">
    <property type="component" value="Unassembled WGS sequence"/>
</dbReference>
<proteinExistence type="inferred from homology"/>
<evidence type="ECO:0000256" key="1">
    <source>
        <dbReference type="ARBA" id="ARBA00001946"/>
    </source>
</evidence>
<evidence type="ECO:0000256" key="4">
    <source>
        <dbReference type="ARBA" id="ARBA00004669"/>
    </source>
</evidence>
<evidence type="ECO:0000256" key="7">
    <source>
        <dbReference type="ARBA" id="ARBA00022490"/>
    </source>
</evidence>
<evidence type="ECO:0000256" key="14">
    <source>
        <dbReference type="ARBA" id="ARBA00048811"/>
    </source>
</evidence>
<dbReference type="InterPro" id="IPR029057">
    <property type="entry name" value="PRTase-like"/>
</dbReference>
<reference evidence="18 19" key="1">
    <citation type="submission" date="2017-12" db="EMBL/GenBank/DDBJ databases">
        <title>Phylogenetic diversity of female urinary microbiome.</title>
        <authorList>
            <person name="Thomas-White K."/>
            <person name="Wolfe A.J."/>
        </authorList>
    </citation>
    <scope>NUCLEOTIDE SEQUENCE [LARGE SCALE GENOMIC DNA]</scope>
    <source>
        <strain evidence="18 19">UMB0898</strain>
    </source>
</reference>
<evidence type="ECO:0000256" key="11">
    <source>
        <dbReference type="ARBA" id="ARBA00022726"/>
    </source>
</evidence>
<dbReference type="GO" id="GO:0000166">
    <property type="term" value="F:nucleotide binding"/>
    <property type="evidence" value="ECO:0007669"/>
    <property type="project" value="UniProtKB-KW"/>
</dbReference>
<gene>
    <name evidence="18" type="primary">hpt</name>
    <name evidence="18" type="ORF">CYJ57_00470</name>
</gene>
<dbReference type="PANTHER" id="PTHR43340:SF1">
    <property type="entry name" value="HYPOXANTHINE PHOSPHORIBOSYLTRANSFERASE"/>
    <property type="match status" value="1"/>
</dbReference>
<keyword evidence="11 16" id="KW-0660">Purine salvage</keyword>
<dbReference type="InterPro" id="IPR005904">
    <property type="entry name" value="Hxn_phspho_trans"/>
</dbReference>
<dbReference type="GO" id="GO:0006166">
    <property type="term" value="P:purine ribonucleoside salvage"/>
    <property type="evidence" value="ECO:0007669"/>
    <property type="project" value="UniProtKB-KW"/>
</dbReference>
<dbReference type="GO" id="GO:0032263">
    <property type="term" value="P:GMP salvage"/>
    <property type="evidence" value="ECO:0007669"/>
    <property type="project" value="UniProtKB-UniPathway"/>
</dbReference>
<comment type="cofactor">
    <cofactor evidence="1 16">
        <name>Mg(2+)</name>
        <dbReference type="ChEBI" id="CHEBI:18420"/>
    </cofactor>
</comment>
<dbReference type="UniPathway" id="UPA00909">
    <property type="reaction ID" value="UER00887"/>
</dbReference>
<dbReference type="GO" id="GO:0005829">
    <property type="term" value="C:cytosol"/>
    <property type="evidence" value="ECO:0007669"/>
    <property type="project" value="TreeGrafter"/>
</dbReference>
<comment type="catalytic activity">
    <reaction evidence="14">
        <text>GMP + diphosphate = guanine + 5-phospho-alpha-D-ribose 1-diphosphate</text>
        <dbReference type="Rhea" id="RHEA:25424"/>
        <dbReference type="ChEBI" id="CHEBI:16235"/>
        <dbReference type="ChEBI" id="CHEBI:33019"/>
        <dbReference type="ChEBI" id="CHEBI:58017"/>
        <dbReference type="ChEBI" id="CHEBI:58115"/>
        <dbReference type="EC" id="2.4.2.8"/>
    </reaction>
    <physiologicalReaction direction="right-to-left" evidence="14">
        <dbReference type="Rhea" id="RHEA:25426"/>
    </physiologicalReaction>
</comment>
<dbReference type="PANTHER" id="PTHR43340">
    <property type="entry name" value="HYPOXANTHINE-GUANINE PHOSPHORIBOSYLTRANSFERASE"/>
    <property type="match status" value="1"/>
</dbReference>
<dbReference type="CDD" id="cd06223">
    <property type="entry name" value="PRTases_typeI"/>
    <property type="match status" value="1"/>
</dbReference>
<comment type="catalytic activity">
    <reaction evidence="15">
        <text>IMP + diphosphate = hypoxanthine + 5-phospho-alpha-D-ribose 1-diphosphate</text>
        <dbReference type="Rhea" id="RHEA:17973"/>
        <dbReference type="ChEBI" id="CHEBI:17368"/>
        <dbReference type="ChEBI" id="CHEBI:33019"/>
        <dbReference type="ChEBI" id="CHEBI:58017"/>
        <dbReference type="ChEBI" id="CHEBI:58053"/>
        <dbReference type="EC" id="2.4.2.8"/>
    </reaction>
    <physiologicalReaction direction="right-to-left" evidence="15">
        <dbReference type="Rhea" id="RHEA:17975"/>
    </physiologicalReaction>
</comment>
<organism evidence="18 19">
    <name type="scientific">Falseniella ignava</name>
    <dbReference type="NCBI Taxonomy" id="137730"/>
    <lineage>
        <taxon>Bacteria</taxon>
        <taxon>Bacillati</taxon>
        <taxon>Bacillota</taxon>
        <taxon>Bacilli</taxon>
        <taxon>Lactobacillales</taxon>
        <taxon>Aerococcaceae</taxon>
        <taxon>Falseniella</taxon>
    </lineage>
</organism>
<evidence type="ECO:0000256" key="15">
    <source>
        <dbReference type="ARBA" id="ARBA00049402"/>
    </source>
</evidence>
<dbReference type="Gene3D" id="3.40.50.2020">
    <property type="match status" value="1"/>
</dbReference>
<evidence type="ECO:0000256" key="10">
    <source>
        <dbReference type="ARBA" id="ARBA00022723"/>
    </source>
</evidence>
<evidence type="ECO:0000256" key="9">
    <source>
        <dbReference type="ARBA" id="ARBA00022679"/>
    </source>
</evidence>
<dbReference type="SUPFAM" id="SSF53271">
    <property type="entry name" value="PRTase-like"/>
    <property type="match status" value="1"/>
</dbReference>
<protein>
    <recommendedName>
        <fullName evidence="16">Hypoxanthine phosphoribosyltransferase</fullName>
        <ecNumber evidence="16">2.4.2.8</ecNumber>
    </recommendedName>
</protein>
<dbReference type="InterPro" id="IPR050408">
    <property type="entry name" value="HGPRT"/>
</dbReference>
<evidence type="ECO:0000256" key="16">
    <source>
        <dbReference type="RuleBase" id="RU364099"/>
    </source>
</evidence>
<evidence type="ECO:0000256" key="5">
    <source>
        <dbReference type="ARBA" id="ARBA00004676"/>
    </source>
</evidence>
<dbReference type="NCBIfam" id="TIGR01203">
    <property type="entry name" value="HGPRTase"/>
    <property type="match status" value="1"/>
</dbReference>
<dbReference type="GO" id="GO:0000287">
    <property type="term" value="F:magnesium ion binding"/>
    <property type="evidence" value="ECO:0007669"/>
    <property type="project" value="TreeGrafter"/>
</dbReference>
<dbReference type="GO" id="GO:0032264">
    <property type="term" value="P:IMP salvage"/>
    <property type="evidence" value="ECO:0007669"/>
    <property type="project" value="UniProtKB-UniPathway"/>
</dbReference>
<evidence type="ECO:0000256" key="12">
    <source>
        <dbReference type="ARBA" id="ARBA00022741"/>
    </source>
</evidence>
<comment type="similarity">
    <text evidence="6 16">Belongs to the purine/pyrimidine phosphoribosyltransferase family.</text>
</comment>
<dbReference type="GO" id="GO:0046100">
    <property type="term" value="P:hypoxanthine metabolic process"/>
    <property type="evidence" value="ECO:0007669"/>
    <property type="project" value="TreeGrafter"/>
</dbReference>
<dbReference type="EC" id="2.4.2.8" evidence="16"/>
<keyword evidence="13 16" id="KW-0460">Magnesium</keyword>
<comment type="function">
    <text evidence="2">Purine salvage pathway enzyme that catalyzes the transfer of the ribosyl-5-phosphate group from 5-phospho-alpha-D-ribose 1-diphosphate (PRPP) to the N9 position of the 6-oxopurines hypoxanthine and guanine to form the corresponding ribonucleotides IMP (inosine 5'-monophosphate) and GMP (guanosine 5'-monophosphate), with the release of PPi.</text>
</comment>
<dbReference type="RefSeq" id="WP_006700828.1">
    <property type="nucleotide sequence ID" value="NZ_PKHE01000001.1"/>
</dbReference>
<keyword evidence="12 16" id="KW-0547">Nucleotide-binding</keyword>
<name>A0A2I1K4W3_9LACT</name>
<evidence type="ECO:0000313" key="18">
    <source>
        <dbReference type="EMBL" id="PKY90681.1"/>
    </source>
</evidence>
<keyword evidence="7 16" id="KW-0963">Cytoplasm</keyword>
<comment type="subcellular location">
    <subcellularLocation>
        <location evidence="3 16">Cytoplasm</location>
    </subcellularLocation>
</comment>
<comment type="pathway">
    <text evidence="4 16">Purine metabolism; IMP biosynthesis via salvage pathway; IMP from hypoxanthine: step 1/1.</text>
</comment>
<dbReference type="OrthoDB" id="9802824at2"/>
<comment type="pathway">
    <text evidence="5">Purine metabolism; GMP biosynthesis via salvage pathway; GMP from guanine: step 1/1.</text>
</comment>
<evidence type="ECO:0000256" key="3">
    <source>
        <dbReference type="ARBA" id="ARBA00004496"/>
    </source>
</evidence>
<dbReference type="GO" id="GO:0052657">
    <property type="term" value="F:guanine phosphoribosyltransferase activity"/>
    <property type="evidence" value="ECO:0007669"/>
    <property type="project" value="UniProtKB-ARBA"/>
</dbReference>
<dbReference type="EMBL" id="PKHE01000001">
    <property type="protein sequence ID" value="PKY90681.1"/>
    <property type="molecule type" value="Genomic_DNA"/>
</dbReference>
<accession>A0A2I1K4W3</accession>
<evidence type="ECO:0000259" key="17">
    <source>
        <dbReference type="Pfam" id="PF00156"/>
    </source>
</evidence>
<evidence type="ECO:0000256" key="2">
    <source>
        <dbReference type="ARBA" id="ARBA00002049"/>
    </source>
</evidence>